<dbReference type="FunFam" id="3.90.79.10:FF:000019">
    <property type="entry name" value="Thiamin pyrophosphokinase, putative"/>
    <property type="match status" value="1"/>
</dbReference>
<dbReference type="PANTHER" id="PTHR13622:SF8">
    <property type="entry name" value="THIAMIN PYROPHOSPHOKINASE 1"/>
    <property type="match status" value="1"/>
</dbReference>
<evidence type="ECO:0000259" key="1">
    <source>
        <dbReference type="PROSITE" id="PS51462"/>
    </source>
</evidence>
<dbReference type="PROSITE" id="PS51462">
    <property type="entry name" value="NUDIX"/>
    <property type="match status" value="1"/>
</dbReference>
<dbReference type="PANTHER" id="PTHR13622">
    <property type="entry name" value="THIAMIN PYROPHOSPHOKINASE"/>
    <property type="match status" value="1"/>
</dbReference>
<organism evidence="2 3">
    <name type="scientific">Dichotomopilus funicola</name>
    <dbReference type="NCBI Taxonomy" id="1934379"/>
    <lineage>
        <taxon>Eukaryota</taxon>
        <taxon>Fungi</taxon>
        <taxon>Dikarya</taxon>
        <taxon>Ascomycota</taxon>
        <taxon>Pezizomycotina</taxon>
        <taxon>Sordariomycetes</taxon>
        <taxon>Sordariomycetidae</taxon>
        <taxon>Sordariales</taxon>
        <taxon>Chaetomiaceae</taxon>
        <taxon>Dichotomopilus</taxon>
    </lineage>
</organism>
<dbReference type="GO" id="GO:0044715">
    <property type="term" value="F:8-oxo-dGDP phosphatase activity"/>
    <property type="evidence" value="ECO:0007669"/>
    <property type="project" value="TreeGrafter"/>
</dbReference>
<dbReference type="AlphaFoldDB" id="A0AAN6ZRB1"/>
<keyword evidence="3" id="KW-1185">Reference proteome</keyword>
<reference evidence="2" key="2">
    <citation type="submission" date="2023-05" db="EMBL/GenBank/DDBJ databases">
        <authorList>
            <consortium name="Lawrence Berkeley National Laboratory"/>
            <person name="Steindorff A."/>
            <person name="Hensen N."/>
            <person name="Bonometti L."/>
            <person name="Westerberg I."/>
            <person name="Brannstrom I.O."/>
            <person name="Guillou S."/>
            <person name="Cros-Aarteil S."/>
            <person name="Calhoun S."/>
            <person name="Haridas S."/>
            <person name="Kuo A."/>
            <person name="Mondo S."/>
            <person name="Pangilinan J."/>
            <person name="Riley R."/>
            <person name="Labutti K."/>
            <person name="Andreopoulos B."/>
            <person name="Lipzen A."/>
            <person name="Chen C."/>
            <person name="Yanf M."/>
            <person name="Daum C."/>
            <person name="Ng V."/>
            <person name="Clum A."/>
            <person name="Ohm R."/>
            <person name="Martin F."/>
            <person name="Silar P."/>
            <person name="Natvig D."/>
            <person name="Lalanne C."/>
            <person name="Gautier V."/>
            <person name="Ament-Velasquez S.L."/>
            <person name="Kruys A."/>
            <person name="Hutchinson M.I."/>
            <person name="Powell A.J."/>
            <person name="Barry K."/>
            <person name="Miller A.N."/>
            <person name="Grigoriev I.V."/>
            <person name="Debuchy R."/>
            <person name="Gladieux P."/>
            <person name="Thoren M.H."/>
            <person name="Johannesson H."/>
        </authorList>
    </citation>
    <scope>NUCLEOTIDE SEQUENCE</scope>
    <source>
        <strain evidence="2">CBS 141.50</strain>
    </source>
</reference>
<sequence>MSHSNLDIVKTVDSFPCPGDQPETPNSYVHFRIASHPGVTFGYVLPSVALALASLPNWIFDRHCSPRTLTLVGGHDDATRTAIMMETTLGMRSSGRFKNLEKWRDELLPVYGPDAELLFSIERSACPLFGVVTYGVHMTAYRWNADKDREDSMEIWVPRRSRDRAKYPGMLDTSVGGALATGETPWSCLIRESEEEASLGEETVKRATAAGDITFFNLSDEGSGGEEGLAQPERMYIFDLDLTGSPLDTLAQNDGSVEAFELLTVPKVKRALSLKEFKPNSALVLIDFLIRHRQITPEDEPDYQDILLRLHRNLEFPVR</sequence>
<proteinExistence type="predicted"/>
<keyword evidence="2" id="KW-0378">Hydrolase</keyword>
<name>A0AAN6ZRB1_9PEZI</name>
<dbReference type="InterPro" id="IPR015797">
    <property type="entry name" value="NUDIX_hydrolase-like_dom_sf"/>
</dbReference>
<dbReference type="CDD" id="cd03676">
    <property type="entry name" value="NUDIX_Tnr3_like"/>
    <property type="match status" value="1"/>
</dbReference>
<evidence type="ECO:0000313" key="3">
    <source>
        <dbReference type="Proteomes" id="UP001302676"/>
    </source>
</evidence>
<dbReference type="SUPFAM" id="SSF55811">
    <property type="entry name" value="Nudix"/>
    <property type="match status" value="1"/>
</dbReference>
<dbReference type="GeneID" id="87819415"/>
<dbReference type="InterPro" id="IPR031804">
    <property type="entry name" value="DUF4743"/>
</dbReference>
<dbReference type="InterPro" id="IPR000086">
    <property type="entry name" value="NUDIX_hydrolase_dom"/>
</dbReference>
<protein>
    <submittedName>
        <fullName evidence="2">NUDIX hydrolase domain-like protein</fullName>
    </submittedName>
</protein>
<comment type="caution">
    <text evidence="2">The sequence shown here is derived from an EMBL/GenBank/DDBJ whole genome shotgun (WGS) entry which is preliminary data.</text>
</comment>
<feature type="domain" description="Nudix hydrolase" evidence="1">
    <location>
        <begin position="135"/>
        <end position="287"/>
    </location>
</feature>
<dbReference type="Pfam" id="PF00293">
    <property type="entry name" value="NUDIX"/>
    <property type="match status" value="1"/>
</dbReference>
<dbReference type="Pfam" id="PF15916">
    <property type="entry name" value="DUF4743"/>
    <property type="match status" value="1"/>
</dbReference>
<gene>
    <name evidence="2" type="ORF">C8A04DRAFT_34352</name>
</gene>
<reference evidence="2" key="1">
    <citation type="journal article" date="2023" name="Mol. Phylogenet. Evol.">
        <title>Genome-scale phylogeny and comparative genomics of the fungal order Sordariales.</title>
        <authorList>
            <person name="Hensen N."/>
            <person name="Bonometti L."/>
            <person name="Westerberg I."/>
            <person name="Brannstrom I.O."/>
            <person name="Guillou S."/>
            <person name="Cros-Aarteil S."/>
            <person name="Calhoun S."/>
            <person name="Haridas S."/>
            <person name="Kuo A."/>
            <person name="Mondo S."/>
            <person name="Pangilinan J."/>
            <person name="Riley R."/>
            <person name="LaButti K."/>
            <person name="Andreopoulos B."/>
            <person name="Lipzen A."/>
            <person name="Chen C."/>
            <person name="Yan M."/>
            <person name="Daum C."/>
            <person name="Ng V."/>
            <person name="Clum A."/>
            <person name="Steindorff A."/>
            <person name="Ohm R.A."/>
            <person name="Martin F."/>
            <person name="Silar P."/>
            <person name="Natvig D.O."/>
            <person name="Lalanne C."/>
            <person name="Gautier V."/>
            <person name="Ament-Velasquez S.L."/>
            <person name="Kruys A."/>
            <person name="Hutchinson M.I."/>
            <person name="Powell A.J."/>
            <person name="Barry K."/>
            <person name="Miller A.N."/>
            <person name="Grigoriev I.V."/>
            <person name="Debuchy R."/>
            <person name="Gladieux P."/>
            <person name="Hiltunen Thoren M."/>
            <person name="Johannesson H."/>
        </authorList>
    </citation>
    <scope>NUCLEOTIDE SEQUENCE</scope>
    <source>
        <strain evidence="2">CBS 141.50</strain>
    </source>
</reference>
<dbReference type="Gene3D" id="3.90.79.10">
    <property type="entry name" value="Nucleoside Triphosphate Pyrophosphohydrolase"/>
    <property type="match status" value="1"/>
</dbReference>
<dbReference type="Proteomes" id="UP001302676">
    <property type="component" value="Unassembled WGS sequence"/>
</dbReference>
<evidence type="ECO:0000313" key="2">
    <source>
        <dbReference type="EMBL" id="KAK4147144.1"/>
    </source>
</evidence>
<dbReference type="RefSeq" id="XP_062640515.1">
    <property type="nucleotide sequence ID" value="XM_062782802.1"/>
</dbReference>
<dbReference type="EMBL" id="MU853557">
    <property type="protein sequence ID" value="KAK4147144.1"/>
    <property type="molecule type" value="Genomic_DNA"/>
</dbReference>
<accession>A0AAN6ZRB1</accession>